<keyword evidence="3" id="KW-1185">Reference proteome</keyword>
<accession>A0A1X2GYU5</accession>
<dbReference type="EMBL" id="MCGN01000027">
    <property type="protein sequence ID" value="ORY88702.1"/>
    <property type="molecule type" value="Genomic_DNA"/>
</dbReference>
<evidence type="ECO:0000313" key="1">
    <source>
        <dbReference type="EMBL" id="ORY88702.1"/>
    </source>
</evidence>
<reference evidence="1 3" key="1">
    <citation type="submission" date="2016-07" db="EMBL/GenBank/DDBJ databases">
        <title>Pervasive Adenine N6-methylation of Active Genes in Fungi.</title>
        <authorList>
            <consortium name="DOE Joint Genome Institute"/>
            <person name="Mondo S.J."/>
            <person name="Dannebaum R.O."/>
            <person name="Kuo R.C."/>
            <person name="Labutti K."/>
            <person name="Haridas S."/>
            <person name="Kuo A."/>
            <person name="Salamov A."/>
            <person name="Ahrendt S.R."/>
            <person name="Lipzen A."/>
            <person name="Sullivan W."/>
            <person name="Andreopoulos W.B."/>
            <person name="Clum A."/>
            <person name="Lindquist E."/>
            <person name="Daum C."/>
            <person name="Ramamoorthy G.K."/>
            <person name="Gryganskyi A."/>
            <person name="Culley D."/>
            <person name="Magnuson J.K."/>
            <person name="James T.Y."/>
            <person name="O'Malley M.A."/>
            <person name="Stajich J.E."/>
            <person name="Spatafora J.W."/>
            <person name="Visel A."/>
            <person name="Grigoriev I.V."/>
        </authorList>
    </citation>
    <scope>NUCLEOTIDE SEQUENCE [LARGE SCALE GENOMIC DNA]</scope>
    <source>
        <strain evidence="1 3">NRRL 2496</strain>
    </source>
</reference>
<dbReference type="InParanoid" id="A0A1X2GYU5"/>
<name>A0A1X2GYU5_SYNRA</name>
<proteinExistence type="predicted"/>
<gene>
    <name evidence="2" type="ORF">BCR43DRAFT_519369</name>
    <name evidence="1" type="ORF">BCR43DRAFT_519477</name>
</gene>
<sequence>MRKQHKEVGVRSNDELIAELASAKRRSQGSAFCFAPPAPHSPIFHPGRIPAGDIAFDGEPQVRSTEKGQPNEMAEEYSIEVRRHLPAAEECFGQDAHTRHRFGCGSQMTLLSSHA</sequence>
<protein>
    <submittedName>
        <fullName evidence="1">Uncharacterized protein</fullName>
    </submittedName>
</protein>
<dbReference type="AlphaFoldDB" id="A0A1X2GYU5"/>
<dbReference type="EMBL" id="MCGN01000016">
    <property type="protein sequence ID" value="ORY89494.1"/>
    <property type="molecule type" value="Genomic_DNA"/>
</dbReference>
<comment type="caution">
    <text evidence="1">The sequence shown here is derived from an EMBL/GenBank/DDBJ whole genome shotgun (WGS) entry which is preliminary data.</text>
</comment>
<organism evidence="1 3">
    <name type="scientific">Syncephalastrum racemosum</name>
    <name type="common">Filamentous fungus</name>
    <dbReference type="NCBI Taxonomy" id="13706"/>
    <lineage>
        <taxon>Eukaryota</taxon>
        <taxon>Fungi</taxon>
        <taxon>Fungi incertae sedis</taxon>
        <taxon>Mucoromycota</taxon>
        <taxon>Mucoromycotina</taxon>
        <taxon>Mucoromycetes</taxon>
        <taxon>Mucorales</taxon>
        <taxon>Syncephalastraceae</taxon>
        <taxon>Syncephalastrum</taxon>
    </lineage>
</organism>
<evidence type="ECO:0000313" key="3">
    <source>
        <dbReference type="Proteomes" id="UP000242180"/>
    </source>
</evidence>
<dbReference type="Proteomes" id="UP000242180">
    <property type="component" value="Unassembled WGS sequence"/>
</dbReference>
<evidence type="ECO:0000313" key="2">
    <source>
        <dbReference type="EMBL" id="ORY89494.1"/>
    </source>
</evidence>